<gene>
    <name evidence="2" type="ORF">SAMN05428946_2686</name>
</gene>
<dbReference type="Pfam" id="PF06114">
    <property type="entry name" value="Peptidase_M78"/>
    <property type="match status" value="1"/>
</dbReference>
<dbReference type="EMBL" id="FTPL01000004">
    <property type="protein sequence ID" value="SIT91468.1"/>
    <property type="molecule type" value="Genomic_DNA"/>
</dbReference>
<evidence type="ECO:0000313" key="2">
    <source>
        <dbReference type="EMBL" id="SIT91468.1"/>
    </source>
</evidence>
<dbReference type="AlphaFoldDB" id="A0A1U7PMY8"/>
<evidence type="ECO:0000259" key="1">
    <source>
        <dbReference type="Pfam" id="PF06114"/>
    </source>
</evidence>
<protein>
    <recommendedName>
        <fullName evidence="1">IrrE N-terminal-like domain-containing protein</fullName>
    </recommendedName>
</protein>
<name>A0A1U7PMY8_9BACI</name>
<dbReference type="STRING" id="550447.SAMN05428946_2686"/>
<dbReference type="InterPro" id="IPR010359">
    <property type="entry name" value="IrrE_HExxH"/>
</dbReference>
<reference evidence="3" key="1">
    <citation type="submission" date="2017-01" db="EMBL/GenBank/DDBJ databases">
        <authorList>
            <person name="Varghese N."/>
            <person name="Submissions S."/>
        </authorList>
    </citation>
    <scope>NUCLEOTIDE SEQUENCE [LARGE SCALE GENOMIC DNA]</scope>
    <source>
        <strain evidence="3">MNA4</strain>
    </source>
</reference>
<evidence type="ECO:0000313" key="3">
    <source>
        <dbReference type="Proteomes" id="UP000187550"/>
    </source>
</evidence>
<feature type="domain" description="IrrE N-terminal-like" evidence="1">
    <location>
        <begin position="52"/>
        <end position="143"/>
    </location>
</feature>
<proteinExistence type="predicted"/>
<dbReference type="RefSeq" id="WP_076759587.1">
    <property type="nucleotide sequence ID" value="NZ_FTPL01000004.1"/>
</dbReference>
<dbReference type="Proteomes" id="UP000187550">
    <property type="component" value="Unassembled WGS sequence"/>
</dbReference>
<keyword evidence="3" id="KW-1185">Reference proteome</keyword>
<dbReference type="OrthoDB" id="2417909at2"/>
<sequence length="159" mass="18866">MKYTYTTIEEYVNVMYESIEIYHPRLLDPSEIAARLRLSTEFVPAPSIYRDGVIYIDERQSEERQWQEYCHELCHAMWHVGNQVCLPPPFKEYQEEKAQIFARHACIPSAMLMQLDIPDHEDAAVDMLCTTFCVEPEFARERLQQYIRNHLQRGWCSSS</sequence>
<accession>A0A1U7PMY8</accession>
<organism evidence="2 3">
    <name type="scientific">Edaphobacillus lindanitolerans</name>
    <dbReference type="NCBI Taxonomy" id="550447"/>
    <lineage>
        <taxon>Bacteria</taxon>
        <taxon>Bacillati</taxon>
        <taxon>Bacillota</taxon>
        <taxon>Bacilli</taxon>
        <taxon>Bacillales</taxon>
        <taxon>Bacillaceae</taxon>
        <taxon>Edaphobacillus</taxon>
    </lineage>
</organism>